<dbReference type="EMBL" id="KN833019">
    <property type="protein sequence ID" value="KIM78015.1"/>
    <property type="molecule type" value="Genomic_DNA"/>
</dbReference>
<keyword evidence="2" id="KW-1185">Reference proteome</keyword>
<reference evidence="2" key="2">
    <citation type="submission" date="2015-01" db="EMBL/GenBank/DDBJ databases">
        <title>Evolutionary Origins and Diversification of the Mycorrhizal Mutualists.</title>
        <authorList>
            <consortium name="DOE Joint Genome Institute"/>
            <consortium name="Mycorrhizal Genomics Consortium"/>
            <person name="Kohler A."/>
            <person name="Kuo A."/>
            <person name="Nagy L.G."/>
            <person name="Floudas D."/>
            <person name="Copeland A."/>
            <person name="Barry K.W."/>
            <person name="Cichocki N."/>
            <person name="Veneault-Fourrey C."/>
            <person name="LaButti K."/>
            <person name="Lindquist E.A."/>
            <person name="Lipzen A."/>
            <person name="Lundell T."/>
            <person name="Morin E."/>
            <person name="Murat C."/>
            <person name="Riley R."/>
            <person name="Ohm R."/>
            <person name="Sun H."/>
            <person name="Tunlid A."/>
            <person name="Henrissat B."/>
            <person name="Grigoriev I.V."/>
            <person name="Hibbett D.S."/>
            <person name="Martin F."/>
        </authorList>
    </citation>
    <scope>NUCLEOTIDE SEQUENCE [LARGE SCALE GENOMIC DNA]</scope>
    <source>
        <strain evidence="2">F 1598</strain>
    </source>
</reference>
<protein>
    <submittedName>
        <fullName evidence="1">Uncharacterized protein</fullName>
    </submittedName>
</protein>
<accession>A0A0C3EZP2</accession>
<sequence length="161" mass="18136">MAQDMTPPLGASNRAPIQTSHLQLSRLCAIRGTESEELLLASRILTICSTHAPQQLDNFWVPSGTHQEVESKYISTFCPIGPHAPQQLDNCWVPSETHQGVESRFRLFALLGPMLPSNLTTAGYPQKRIRGSNLDFDFFLNSGAMLTDTYFYRQYIVHHPF</sequence>
<proteinExistence type="predicted"/>
<dbReference type="AlphaFoldDB" id="A0A0C3EZP2"/>
<name>A0A0C3EZP2_PILCF</name>
<dbReference type="InParanoid" id="A0A0C3EZP2"/>
<dbReference type="Proteomes" id="UP000054166">
    <property type="component" value="Unassembled WGS sequence"/>
</dbReference>
<organism evidence="1 2">
    <name type="scientific">Piloderma croceum (strain F 1598)</name>
    <dbReference type="NCBI Taxonomy" id="765440"/>
    <lineage>
        <taxon>Eukaryota</taxon>
        <taxon>Fungi</taxon>
        <taxon>Dikarya</taxon>
        <taxon>Basidiomycota</taxon>
        <taxon>Agaricomycotina</taxon>
        <taxon>Agaricomycetes</taxon>
        <taxon>Agaricomycetidae</taxon>
        <taxon>Atheliales</taxon>
        <taxon>Atheliaceae</taxon>
        <taxon>Piloderma</taxon>
    </lineage>
</organism>
<evidence type="ECO:0000313" key="1">
    <source>
        <dbReference type="EMBL" id="KIM78015.1"/>
    </source>
</evidence>
<evidence type="ECO:0000313" key="2">
    <source>
        <dbReference type="Proteomes" id="UP000054166"/>
    </source>
</evidence>
<reference evidence="1 2" key="1">
    <citation type="submission" date="2014-04" db="EMBL/GenBank/DDBJ databases">
        <authorList>
            <consortium name="DOE Joint Genome Institute"/>
            <person name="Kuo A."/>
            <person name="Tarkka M."/>
            <person name="Buscot F."/>
            <person name="Kohler A."/>
            <person name="Nagy L.G."/>
            <person name="Floudas D."/>
            <person name="Copeland A."/>
            <person name="Barry K.W."/>
            <person name="Cichocki N."/>
            <person name="Veneault-Fourrey C."/>
            <person name="LaButti K."/>
            <person name="Lindquist E.A."/>
            <person name="Lipzen A."/>
            <person name="Lundell T."/>
            <person name="Morin E."/>
            <person name="Murat C."/>
            <person name="Sun H."/>
            <person name="Tunlid A."/>
            <person name="Henrissat B."/>
            <person name="Grigoriev I.V."/>
            <person name="Hibbett D.S."/>
            <person name="Martin F."/>
            <person name="Nordberg H.P."/>
            <person name="Cantor M.N."/>
            <person name="Hua S.X."/>
        </authorList>
    </citation>
    <scope>NUCLEOTIDE SEQUENCE [LARGE SCALE GENOMIC DNA]</scope>
    <source>
        <strain evidence="1 2">F 1598</strain>
    </source>
</reference>
<dbReference type="HOGENOM" id="CLU_1644361_0_0_1"/>
<gene>
    <name evidence="1" type="ORF">PILCRDRAFT_90793</name>
</gene>